<dbReference type="EMBL" id="CP111020">
    <property type="protein sequence ID" value="WAR14160.1"/>
    <property type="molecule type" value="Genomic_DNA"/>
</dbReference>
<keyword evidence="2" id="KW-1185">Reference proteome</keyword>
<proteinExistence type="predicted"/>
<accession>A0ABY7EWC9</accession>
<dbReference type="Proteomes" id="UP001164746">
    <property type="component" value="Chromosome 9"/>
</dbReference>
<gene>
    <name evidence="1" type="ORF">MAR_004265</name>
</gene>
<feature type="non-terminal residue" evidence="1">
    <location>
        <position position="1"/>
    </location>
</feature>
<protein>
    <submittedName>
        <fullName evidence="1">Uncharacterized protein</fullName>
    </submittedName>
</protein>
<name>A0ABY7EWC9_MYAAR</name>
<sequence>ECLLTHIRKTLRNNPTKTGSRSGGNQIAESVTTERSPLEECPFTECFDREQNNVQLAKNLDLFLDDVNFTDDGSNINVTIIQPDEFVNKKVTIFLPYICPCLDSGHVYTLFTNRGWVRNLTIDGNLEFTICKAKLYILVYCVP</sequence>
<organism evidence="1 2">
    <name type="scientific">Mya arenaria</name>
    <name type="common">Soft-shell clam</name>
    <dbReference type="NCBI Taxonomy" id="6604"/>
    <lineage>
        <taxon>Eukaryota</taxon>
        <taxon>Metazoa</taxon>
        <taxon>Spiralia</taxon>
        <taxon>Lophotrochozoa</taxon>
        <taxon>Mollusca</taxon>
        <taxon>Bivalvia</taxon>
        <taxon>Autobranchia</taxon>
        <taxon>Heteroconchia</taxon>
        <taxon>Euheterodonta</taxon>
        <taxon>Imparidentia</taxon>
        <taxon>Neoheterodontei</taxon>
        <taxon>Myida</taxon>
        <taxon>Myoidea</taxon>
        <taxon>Myidae</taxon>
        <taxon>Mya</taxon>
    </lineage>
</organism>
<reference evidence="1" key="1">
    <citation type="submission" date="2022-11" db="EMBL/GenBank/DDBJ databases">
        <title>Centuries of genome instability and evolution in soft-shell clam transmissible cancer (bioRxiv).</title>
        <authorList>
            <person name="Hart S.F.M."/>
            <person name="Yonemitsu M.A."/>
            <person name="Giersch R.M."/>
            <person name="Beal B.F."/>
            <person name="Arriagada G."/>
            <person name="Davis B.W."/>
            <person name="Ostrander E.A."/>
            <person name="Goff S.P."/>
            <person name="Metzger M.J."/>
        </authorList>
    </citation>
    <scope>NUCLEOTIDE SEQUENCE</scope>
    <source>
        <strain evidence="1">MELC-2E11</strain>
        <tissue evidence="1">Siphon/mantle</tissue>
    </source>
</reference>
<evidence type="ECO:0000313" key="1">
    <source>
        <dbReference type="EMBL" id="WAR14160.1"/>
    </source>
</evidence>
<evidence type="ECO:0000313" key="2">
    <source>
        <dbReference type="Proteomes" id="UP001164746"/>
    </source>
</evidence>